<evidence type="ECO:0000256" key="1">
    <source>
        <dbReference type="ARBA" id="ARBA00009885"/>
    </source>
</evidence>
<feature type="compositionally biased region" description="Polar residues" evidence="4">
    <location>
        <begin position="213"/>
        <end position="222"/>
    </location>
</feature>
<dbReference type="GO" id="GO:0005634">
    <property type="term" value="C:nucleus"/>
    <property type="evidence" value="ECO:0007669"/>
    <property type="project" value="TreeGrafter"/>
</dbReference>
<comment type="caution">
    <text evidence="5">The sequence shown here is derived from an EMBL/GenBank/DDBJ whole genome shotgun (WGS) entry which is preliminary data.</text>
</comment>
<dbReference type="Pfam" id="PF04641">
    <property type="entry name" value="Rtf2"/>
    <property type="match status" value="1"/>
</dbReference>
<feature type="compositionally biased region" description="Basic and acidic residues" evidence="4">
    <location>
        <begin position="9"/>
        <end position="29"/>
    </location>
</feature>
<reference evidence="5" key="1">
    <citation type="submission" date="2021-06" db="EMBL/GenBank/DDBJ databases">
        <authorList>
            <person name="Hodson N. C."/>
            <person name="Mongue J. A."/>
            <person name="Jaron S. K."/>
        </authorList>
    </citation>
    <scope>NUCLEOTIDE SEQUENCE</scope>
</reference>
<dbReference type="PANTHER" id="PTHR12775:SF0">
    <property type="entry name" value="REPLICATION TERMINATION FACTOR 2"/>
    <property type="match status" value="1"/>
</dbReference>
<dbReference type="InterPro" id="IPR027799">
    <property type="entry name" value="Rtf2_RING-finger"/>
</dbReference>
<dbReference type="InterPro" id="IPR006735">
    <property type="entry name" value="Rtf2"/>
</dbReference>
<evidence type="ECO:0000256" key="2">
    <source>
        <dbReference type="ARBA" id="ARBA00015157"/>
    </source>
</evidence>
<feature type="compositionally biased region" description="Basic and acidic residues" evidence="4">
    <location>
        <begin position="192"/>
        <end position="202"/>
    </location>
</feature>
<proteinExistence type="inferred from homology"/>
<keyword evidence="6" id="KW-1185">Reference proteome</keyword>
<dbReference type="CDD" id="cd16653">
    <property type="entry name" value="RING-like_Rtf2"/>
    <property type="match status" value="1"/>
</dbReference>
<organism evidence="5 6">
    <name type="scientific">Allacma fusca</name>
    <dbReference type="NCBI Taxonomy" id="39272"/>
    <lineage>
        <taxon>Eukaryota</taxon>
        <taxon>Metazoa</taxon>
        <taxon>Ecdysozoa</taxon>
        <taxon>Arthropoda</taxon>
        <taxon>Hexapoda</taxon>
        <taxon>Collembola</taxon>
        <taxon>Symphypleona</taxon>
        <taxon>Sminthuridae</taxon>
        <taxon>Allacma</taxon>
    </lineage>
</organism>
<evidence type="ECO:0000256" key="4">
    <source>
        <dbReference type="SAM" id="MobiDB-lite"/>
    </source>
</evidence>
<dbReference type="Proteomes" id="UP000708208">
    <property type="component" value="Unassembled WGS sequence"/>
</dbReference>
<feature type="region of interest" description="Disordered" evidence="4">
    <location>
        <begin position="188"/>
        <end position="296"/>
    </location>
</feature>
<protein>
    <recommendedName>
        <fullName evidence="2">Replication termination factor 2</fullName>
    </recommendedName>
    <alternativeName>
        <fullName evidence="3">Replication termination factor 2 domain-containing protein 1</fullName>
    </alternativeName>
</protein>
<feature type="compositionally biased region" description="Polar residues" evidence="4">
    <location>
        <begin position="266"/>
        <end position="275"/>
    </location>
</feature>
<dbReference type="AlphaFoldDB" id="A0A8J2KB43"/>
<accession>A0A8J2KB43</accession>
<sequence length="325" mass="36380">MGCDGGTIPKRDELVRTKKKPEQKDRTSERAFRWKHCAVSQAPLQQPVVGCELGRIYNKDAVIEALLDKSKATEVVAHLRTLRDVKELKLTENPTWTENEVVDQQGDGYVDTQTAKWICPIVGQEMNGKFRFVFIWSCGCVLSERAIKEVGSSKKAMESDSFECLKCQKPFSAADVIQLNPIEEDEISQTRQKMEARREKVKNAKKAKKQKNGLVSETVTSDKQADGDEIVTLPGSTKMELNISKRKEGSGVEEAAGPSGNKRSKVNSTTEQPTTLEKKPPKLTGKYSVSKDPEASETYKSLFTTHSTAKTQDKAHWVTYNPFYN</sequence>
<evidence type="ECO:0000313" key="6">
    <source>
        <dbReference type="Proteomes" id="UP000708208"/>
    </source>
</evidence>
<dbReference type="GO" id="GO:0006274">
    <property type="term" value="P:DNA replication termination"/>
    <property type="evidence" value="ECO:0007669"/>
    <property type="project" value="TreeGrafter"/>
</dbReference>
<dbReference type="OrthoDB" id="247013at2759"/>
<name>A0A8J2KB43_9HEXA</name>
<gene>
    <name evidence="5" type="ORF">AFUS01_LOCUS20918</name>
</gene>
<feature type="region of interest" description="Disordered" evidence="4">
    <location>
        <begin position="1"/>
        <end position="29"/>
    </location>
</feature>
<dbReference type="PANTHER" id="PTHR12775">
    <property type="entry name" value="PROTEIN C20ORF43 HOMOLOG"/>
    <property type="match status" value="1"/>
</dbReference>
<evidence type="ECO:0000256" key="3">
    <source>
        <dbReference type="ARBA" id="ARBA00030367"/>
    </source>
</evidence>
<evidence type="ECO:0000313" key="5">
    <source>
        <dbReference type="EMBL" id="CAG7732399.1"/>
    </source>
</evidence>
<comment type="similarity">
    <text evidence="1">Belongs to the rtf2 family.</text>
</comment>
<dbReference type="EMBL" id="CAJVCH010230579">
    <property type="protein sequence ID" value="CAG7732399.1"/>
    <property type="molecule type" value="Genomic_DNA"/>
</dbReference>